<evidence type="ECO:0000256" key="5">
    <source>
        <dbReference type="ARBA" id="ARBA00022741"/>
    </source>
</evidence>
<gene>
    <name evidence="12" type="ORF">SAMN02745124_00205</name>
</gene>
<dbReference type="SUPFAM" id="SSF51182">
    <property type="entry name" value="RmlC-like cupins"/>
    <property type="match status" value="1"/>
</dbReference>
<dbReference type="Pfam" id="PF01050">
    <property type="entry name" value="MannoseP_isomer"/>
    <property type="match status" value="1"/>
</dbReference>
<evidence type="ECO:0000256" key="7">
    <source>
        <dbReference type="ARBA" id="ARBA00047343"/>
    </source>
</evidence>
<dbReference type="NCBIfam" id="TIGR01479">
    <property type="entry name" value="GMP_PMI"/>
    <property type="match status" value="1"/>
</dbReference>
<dbReference type="AlphaFoldDB" id="A0A1M5S7B2"/>
<dbReference type="SUPFAM" id="SSF53448">
    <property type="entry name" value="Nucleotide-diphospho-sugar transferases"/>
    <property type="match status" value="1"/>
</dbReference>
<evidence type="ECO:0000256" key="6">
    <source>
        <dbReference type="ARBA" id="ARBA00023134"/>
    </source>
</evidence>
<dbReference type="Pfam" id="PF00483">
    <property type="entry name" value="NTP_transferase"/>
    <property type="match status" value="1"/>
</dbReference>
<protein>
    <recommendedName>
        <fullName evidence="2">mannose-1-phosphate guanylyltransferase</fullName>
        <ecNumber evidence="2">2.7.7.13</ecNumber>
    </recommendedName>
</protein>
<dbReference type="InterPro" id="IPR051161">
    <property type="entry name" value="Mannose-6P_isomerase_type2"/>
</dbReference>
<keyword evidence="6" id="KW-0342">GTP-binding</keyword>
<evidence type="ECO:0000259" key="10">
    <source>
        <dbReference type="Pfam" id="PF01050"/>
    </source>
</evidence>
<dbReference type="CDD" id="cd02213">
    <property type="entry name" value="cupin_PMI_typeII_C"/>
    <property type="match status" value="1"/>
</dbReference>
<sequence length="471" mass="52222">MLAIQPVILAGGTGSRLWPLSREIYPKQLLCLTGQHSLLQTTLKRVQALPGVLAPVIVVGEEHRFVTRSQAEEVGINGDYAILLEPIGRNTAPAISGAVEFVRSQGAAEDVVILVLPADHLIRDETAFAEAVEKAARRAASGVIVTFGIPPQRPETGYGYIERGTDDTVVSFKEKPTRSVAEQYLAAGNYYWNSGMFAFSIATFRQQLDVHAPDILVSMDKAVAGGARDGRFFRLNLAEMEQCRDDSIDYALMEKTDRAVVVTADLSWSDIGSWQALYDVLEKDEQGNVSQGDVLLEDTRNSLIRAEDVMVAAVGLEDTLVVETADAVLVAPLSRSQDVKKIVARLKKEQRPEFKTHQTVHRPWGSYSVLEVDQRYQIKRITVNPGEKLSLQMHHHRYEHWVVVKGTAKVVNGDAEILLYENQSVYIPAGNRHRLENPGVIPLELIEVQIGSYLGEDDIVRFDDIYGRHGS</sequence>
<feature type="domain" description="Nucleotidyl transferase" evidence="9">
    <location>
        <begin position="6"/>
        <end position="286"/>
    </location>
</feature>
<dbReference type="GO" id="GO:0005525">
    <property type="term" value="F:GTP binding"/>
    <property type="evidence" value="ECO:0007669"/>
    <property type="project" value="UniProtKB-KW"/>
</dbReference>
<dbReference type="Pfam" id="PF22640">
    <property type="entry name" value="ManC_GMP_beta-helix"/>
    <property type="match status" value="1"/>
</dbReference>
<keyword evidence="4 12" id="KW-0548">Nucleotidyltransferase</keyword>
<dbReference type="InterPro" id="IPR049577">
    <property type="entry name" value="GMPP_N"/>
</dbReference>
<keyword evidence="12" id="KW-0413">Isomerase</keyword>
<evidence type="ECO:0000256" key="1">
    <source>
        <dbReference type="ARBA" id="ARBA00006115"/>
    </source>
</evidence>
<dbReference type="InterPro" id="IPR011051">
    <property type="entry name" value="RmlC_Cupin_sf"/>
</dbReference>
<dbReference type="GO" id="GO:0009298">
    <property type="term" value="P:GDP-mannose biosynthetic process"/>
    <property type="evidence" value="ECO:0007669"/>
    <property type="project" value="TreeGrafter"/>
</dbReference>
<evidence type="ECO:0000256" key="4">
    <source>
        <dbReference type="ARBA" id="ARBA00022695"/>
    </source>
</evidence>
<evidence type="ECO:0000313" key="12">
    <source>
        <dbReference type="EMBL" id="SHH34487.1"/>
    </source>
</evidence>
<dbReference type="Gene3D" id="3.90.550.10">
    <property type="entry name" value="Spore Coat Polysaccharide Biosynthesis Protein SpsA, Chain A"/>
    <property type="match status" value="1"/>
</dbReference>
<reference evidence="12 13" key="1">
    <citation type="submission" date="2016-11" db="EMBL/GenBank/DDBJ databases">
        <authorList>
            <person name="Jaros S."/>
            <person name="Januszkiewicz K."/>
            <person name="Wedrychowicz H."/>
        </authorList>
    </citation>
    <scope>NUCLEOTIDE SEQUENCE [LARGE SCALE GENOMIC DNA]</scope>
    <source>
        <strain evidence="12 13">DSM 9705</strain>
    </source>
</reference>
<evidence type="ECO:0000313" key="13">
    <source>
        <dbReference type="Proteomes" id="UP000184139"/>
    </source>
</evidence>
<evidence type="ECO:0000256" key="2">
    <source>
        <dbReference type="ARBA" id="ARBA00012387"/>
    </source>
</evidence>
<dbReference type="GO" id="GO:0000271">
    <property type="term" value="P:polysaccharide biosynthetic process"/>
    <property type="evidence" value="ECO:0007669"/>
    <property type="project" value="InterPro"/>
</dbReference>
<keyword evidence="13" id="KW-1185">Reference proteome</keyword>
<dbReference type="EMBL" id="FQXS01000001">
    <property type="protein sequence ID" value="SHH34487.1"/>
    <property type="molecule type" value="Genomic_DNA"/>
</dbReference>
<dbReference type="GO" id="GO:0004475">
    <property type="term" value="F:mannose-1-phosphate guanylyltransferase (GTP) activity"/>
    <property type="evidence" value="ECO:0007669"/>
    <property type="project" value="UniProtKB-EC"/>
</dbReference>
<dbReference type="GO" id="GO:0016853">
    <property type="term" value="F:isomerase activity"/>
    <property type="evidence" value="ECO:0007669"/>
    <property type="project" value="UniProtKB-KW"/>
</dbReference>
<dbReference type="Gene3D" id="2.60.120.10">
    <property type="entry name" value="Jelly Rolls"/>
    <property type="match status" value="1"/>
</dbReference>
<dbReference type="CDD" id="cd02509">
    <property type="entry name" value="GDP-M1P_Guanylyltransferase"/>
    <property type="match status" value="1"/>
</dbReference>
<dbReference type="PANTHER" id="PTHR46390:SF1">
    <property type="entry name" value="MANNOSE-1-PHOSPHATE GUANYLYLTRANSFERASE"/>
    <property type="match status" value="1"/>
</dbReference>
<feature type="domain" description="MannoseP isomerase/GMP-like beta-helix" evidence="11">
    <location>
        <begin position="298"/>
        <end position="346"/>
    </location>
</feature>
<dbReference type="InterPro" id="IPR054566">
    <property type="entry name" value="ManC/GMP-like_b-helix"/>
</dbReference>
<evidence type="ECO:0000259" key="9">
    <source>
        <dbReference type="Pfam" id="PF00483"/>
    </source>
</evidence>
<keyword evidence="5" id="KW-0547">Nucleotide-binding</keyword>
<dbReference type="OrthoDB" id="9806359at2"/>
<evidence type="ECO:0000256" key="3">
    <source>
        <dbReference type="ARBA" id="ARBA00022679"/>
    </source>
</evidence>
<dbReference type="FunFam" id="2.60.120.10:FF:000032">
    <property type="entry name" value="Mannose-1-phosphate guanylyltransferase/mannose-6-phosphate isomerase"/>
    <property type="match status" value="1"/>
</dbReference>
<evidence type="ECO:0000256" key="8">
    <source>
        <dbReference type="RuleBase" id="RU004190"/>
    </source>
</evidence>
<organism evidence="12 13">
    <name type="scientific">Desulfofustis glycolicus DSM 9705</name>
    <dbReference type="NCBI Taxonomy" id="1121409"/>
    <lineage>
        <taxon>Bacteria</taxon>
        <taxon>Pseudomonadati</taxon>
        <taxon>Thermodesulfobacteriota</taxon>
        <taxon>Desulfobulbia</taxon>
        <taxon>Desulfobulbales</taxon>
        <taxon>Desulfocapsaceae</taxon>
        <taxon>Desulfofustis</taxon>
    </lineage>
</organism>
<comment type="similarity">
    <text evidence="1 8">Belongs to the mannose-6-phosphate isomerase type 2 family.</text>
</comment>
<comment type="catalytic activity">
    <reaction evidence="7">
        <text>alpha-D-mannose 1-phosphate + GTP + H(+) = GDP-alpha-D-mannose + diphosphate</text>
        <dbReference type="Rhea" id="RHEA:15229"/>
        <dbReference type="ChEBI" id="CHEBI:15378"/>
        <dbReference type="ChEBI" id="CHEBI:33019"/>
        <dbReference type="ChEBI" id="CHEBI:37565"/>
        <dbReference type="ChEBI" id="CHEBI:57527"/>
        <dbReference type="ChEBI" id="CHEBI:58409"/>
        <dbReference type="EC" id="2.7.7.13"/>
    </reaction>
</comment>
<keyword evidence="3 12" id="KW-0808">Transferase</keyword>
<dbReference type="InterPro" id="IPR001538">
    <property type="entry name" value="Man6P_isomerase-2_C"/>
</dbReference>
<feature type="domain" description="Mannose-6-phosphate isomerase type II C-terminal" evidence="10">
    <location>
        <begin position="350"/>
        <end position="464"/>
    </location>
</feature>
<dbReference type="InterPro" id="IPR014710">
    <property type="entry name" value="RmlC-like_jellyroll"/>
</dbReference>
<dbReference type="EC" id="2.7.7.13" evidence="2"/>
<dbReference type="Proteomes" id="UP000184139">
    <property type="component" value="Unassembled WGS sequence"/>
</dbReference>
<dbReference type="PANTHER" id="PTHR46390">
    <property type="entry name" value="MANNOSE-1-PHOSPHATE GUANYLYLTRANSFERASE"/>
    <property type="match status" value="1"/>
</dbReference>
<evidence type="ECO:0000259" key="11">
    <source>
        <dbReference type="Pfam" id="PF22640"/>
    </source>
</evidence>
<dbReference type="InterPro" id="IPR029044">
    <property type="entry name" value="Nucleotide-diphossugar_trans"/>
</dbReference>
<dbReference type="InterPro" id="IPR006375">
    <property type="entry name" value="Man1P_GuaTrfase/Man6P_Isoase"/>
</dbReference>
<accession>A0A1M5S7B2</accession>
<proteinExistence type="inferred from homology"/>
<name>A0A1M5S7B2_9BACT</name>
<dbReference type="FunFam" id="3.90.550.10:FF:000046">
    <property type="entry name" value="Mannose-1-phosphate guanylyltransferase (GDP)"/>
    <property type="match status" value="1"/>
</dbReference>
<dbReference type="RefSeq" id="WP_073372966.1">
    <property type="nucleotide sequence ID" value="NZ_FQXS01000001.1"/>
</dbReference>
<dbReference type="InterPro" id="IPR005835">
    <property type="entry name" value="NTP_transferase_dom"/>
</dbReference>
<dbReference type="STRING" id="1121409.SAMN02745124_00205"/>